<comment type="subcellular location">
    <subcellularLocation>
        <location evidence="1 14">Cell outer membrane</location>
        <topology evidence="1 14">Multi-pass membrane protein</topology>
    </subcellularLocation>
</comment>
<dbReference type="GO" id="GO:0038023">
    <property type="term" value="F:signaling receptor activity"/>
    <property type="evidence" value="ECO:0007669"/>
    <property type="project" value="InterPro"/>
</dbReference>
<keyword evidence="6 14" id="KW-0812">Transmembrane</keyword>
<evidence type="ECO:0000256" key="14">
    <source>
        <dbReference type="PROSITE-ProRule" id="PRU01360"/>
    </source>
</evidence>
<dbReference type="GO" id="GO:0015891">
    <property type="term" value="P:siderophore transport"/>
    <property type="evidence" value="ECO:0007669"/>
    <property type="project" value="InterPro"/>
</dbReference>
<evidence type="ECO:0000256" key="7">
    <source>
        <dbReference type="ARBA" id="ARBA00022729"/>
    </source>
</evidence>
<keyword evidence="11 14" id="KW-0472">Membrane</keyword>
<dbReference type="GO" id="GO:0015344">
    <property type="term" value="F:siderophore uptake transmembrane transporter activity"/>
    <property type="evidence" value="ECO:0007669"/>
    <property type="project" value="TreeGrafter"/>
</dbReference>
<name>A0A846MDT0_9SPHN</name>
<dbReference type="PANTHER" id="PTHR32552:SF84">
    <property type="entry name" value="TONB-DEPENDENT RECEPTOR-RELATED"/>
    <property type="match status" value="1"/>
</dbReference>
<dbReference type="PANTHER" id="PTHR32552">
    <property type="entry name" value="FERRICHROME IRON RECEPTOR-RELATED"/>
    <property type="match status" value="1"/>
</dbReference>
<keyword evidence="5" id="KW-0410">Iron transport</keyword>
<dbReference type="SUPFAM" id="SSF56935">
    <property type="entry name" value="Porins"/>
    <property type="match status" value="1"/>
</dbReference>
<evidence type="ECO:0000313" key="21">
    <source>
        <dbReference type="Proteomes" id="UP000576821"/>
    </source>
</evidence>
<reference evidence="20 21" key="1">
    <citation type="submission" date="2020-03" db="EMBL/GenBank/DDBJ databases">
        <title>Genomic Encyclopedia of Type Strains, Phase IV (KMG-IV): sequencing the most valuable type-strain genomes for metagenomic binning, comparative biology and taxonomic classification.</title>
        <authorList>
            <person name="Goeker M."/>
        </authorList>
    </citation>
    <scope>NUCLEOTIDE SEQUENCE [LARGE SCALE GENOMIC DNA]</scope>
    <source>
        <strain evidence="20 21">DSM 21299</strain>
    </source>
</reference>
<keyword evidence="21" id="KW-1185">Reference proteome</keyword>
<dbReference type="Gene3D" id="2.40.170.20">
    <property type="entry name" value="TonB-dependent receptor, beta-barrel domain"/>
    <property type="match status" value="1"/>
</dbReference>
<keyword evidence="12 20" id="KW-0675">Receptor</keyword>
<feature type="domain" description="TonB-dependent receptor-like beta-barrel" evidence="18">
    <location>
        <begin position="238"/>
        <end position="680"/>
    </location>
</feature>
<evidence type="ECO:0000259" key="18">
    <source>
        <dbReference type="Pfam" id="PF00593"/>
    </source>
</evidence>
<keyword evidence="13 14" id="KW-0998">Cell outer membrane</keyword>
<evidence type="ECO:0000256" key="17">
    <source>
        <dbReference type="SAM" id="SignalP"/>
    </source>
</evidence>
<feature type="domain" description="TonB-dependent receptor plug" evidence="19">
    <location>
        <begin position="61"/>
        <end position="164"/>
    </location>
</feature>
<accession>A0A846MDT0</accession>
<dbReference type="NCBIfam" id="TIGR01783">
    <property type="entry name" value="TonB-siderophor"/>
    <property type="match status" value="1"/>
</dbReference>
<evidence type="ECO:0000256" key="1">
    <source>
        <dbReference type="ARBA" id="ARBA00004571"/>
    </source>
</evidence>
<keyword evidence="4 14" id="KW-1134">Transmembrane beta strand</keyword>
<dbReference type="PROSITE" id="PS01156">
    <property type="entry name" value="TONB_DEPENDENT_REC_2"/>
    <property type="match status" value="1"/>
</dbReference>
<evidence type="ECO:0000256" key="3">
    <source>
        <dbReference type="ARBA" id="ARBA00022448"/>
    </source>
</evidence>
<keyword evidence="3 14" id="KW-0813">Transport</keyword>
<dbReference type="Pfam" id="PF07715">
    <property type="entry name" value="Plug"/>
    <property type="match status" value="1"/>
</dbReference>
<dbReference type="InterPro" id="IPR010105">
    <property type="entry name" value="TonB_sidphr_rcpt"/>
</dbReference>
<keyword evidence="8" id="KW-0408">Iron</keyword>
<feature type="chain" id="PRO_5032916713" evidence="17">
    <location>
        <begin position="27"/>
        <end position="711"/>
    </location>
</feature>
<evidence type="ECO:0000256" key="11">
    <source>
        <dbReference type="ARBA" id="ARBA00023136"/>
    </source>
</evidence>
<dbReference type="PROSITE" id="PS52016">
    <property type="entry name" value="TONB_DEPENDENT_REC_3"/>
    <property type="match status" value="1"/>
</dbReference>
<evidence type="ECO:0000256" key="2">
    <source>
        <dbReference type="ARBA" id="ARBA00009810"/>
    </source>
</evidence>
<dbReference type="Proteomes" id="UP000576821">
    <property type="component" value="Unassembled WGS sequence"/>
</dbReference>
<evidence type="ECO:0000256" key="12">
    <source>
        <dbReference type="ARBA" id="ARBA00023170"/>
    </source>
</evidence>
<evidence type="ECO:0000259" key="19">
    <source>
        <dbReference type="Pfam" id="PF07715"/>
    </source>
</evidence>
<feature type="short sequence motif" description="TonB C-terminal box" evidence="15">
    <location>
        <begin position="694"/>
        <end position="711"/>
    </location>
</feature>
<dbReference type="Pfam" id="PF00593">
    <property type="entry name" value="TonB_dep_Rec_b-barrel"/>
    <property type="match status" value="1"/>
</dbReference>
<dbReference type="InterPro" id="IPR039426">
    <property type="entry name" value="TonB-dep_rcpt-like"/>
</dbReference>
<evidence type="ECO:0000256" key="6">
    <source>
        <dbReference type="ARBA" id="ARBA00022692"/>
    </source>
</evidence>
<feature type="signal peptide" evidence="17">
    <location>
        <begin position="1"/>
        <end position="26"/>
    </location>
</feature>
<evidence type="ECO:0000256" key="10">
    <source>
        <dbReference type="ARBA" id="ARBA00023077"/>
    </source>
</evidence>
<sequence>MTVSYASRLVLAFALAASCTTKLVHAEEADDGASSILVTGQRNTALDEPQSTGSRLNLTALETPASVETLTGDLIRARGDLTIVDAVTRATGISSVANPGNGGTGLAARGFSGQGSVMILYDGVRLYPGAGTVTFPTDPWTVDRIEVLRGPASVLYGQGAIGGAVNVISRKPNSERTVVDAQAGYGSQDSWRIGAGIGGPASDTLSYRVDVSRTQSDGWVDRGGSKGLAISGSLRFAPTDNFALTLSDDYSDQKPTRYFGTPLIDGKLDDRNRRLNYNVSDAVIHYRDNRTTLKAQWGIAEGIDFTSTTYRLTTDRRWRNLESYFWNGTTGQIDRTDYLGIDHDQTQTGNQTSLLISRPVGKMKNDLVIGFDLNRIRFKHGNDFYPGAPAIPDSPVDPFDFTPGLFDTTVPILPAYRTRTRQYSLFAEDRLALTDRFSLVAGINFEHANVKRLTIATNGSETHALDKTLSNTTWRVGAVYQPVPSLSLYAQYATAVDPLGSLVTFSPSQSQFRNTTGDQVEAGVKASFLNGRGSFTFAAYRIVKKNLLVRDPNNLTSTTPLQVGQRSAKGLEASLTLDLPQGFGIEANGTVLEAKFDEFNAGGISYNGDTPPNIPETTANLWLRYDATRRLQTRAGLRYVGHSFSDNANAYRVPGYAVVDASVSYALTDNVALSVRAYNLFDKDYAVTTYNDEQWLLGRPRSVDVALRASF</sequence>
<evidence type="ECO:0000256" key="5">
    <source>
        <dbReference type="ARBA" id="ARBA00022496"/>
    </source>
</evidence>
<evidence type="ECO:0000256" key="13">
    <source>
        <dbReference type="ARBA" id="ARBA00023237"/>
    </source>
</evidence>
<evidence type="ECO:0000256" key="4">
    <source>
        <dbReference type="ARBA" id="ARBA00022452"/>
    </source>
</evidence>
<dbReference type="CDD" id="cd01347">
    <property type="entry name" value="ligand_gated_channel"/>
    <property type="match status" value="1"/>
</dbReference>
<keyword evidence="9" id="KW-0406">Ion transport</keyword>
<dbReference type="InterPro" id="IPR036942">
    <property type="entry name" value="Beta-barrel_TonB_sf"/>
</dbReference>
<organism evidence="20 21">
    <name type="scientific">Sphingobium vermicomposti</name>
    <dbReference type="NCBI Taxonomy" id="529005"/>
    <lineage>
        <taxon>Bacteria</taxon>
        <taxon>Pseudomonadati</taxon>
        <taxon>Pseudomonadota</taxon>
        <taxon>Alphaproteobacteria</taxon>
        <taxon>Sphingomonadales</taxon>
        <taxon>Sphingomonadaceae</taxon>
        <taxon>Sphingobium</taxon>
    </lineage>
</organism>
<keyword evidence="7 17" id="KW-0732">Signal</keyword>
<evidence type="ECO:0000256" key="8">
    <source>
        <dbReference type="ARBA" id="ARBA00023004"/>
    </source>
</evidence>
<evidence type="ECO:0000313" key="20">
    <source>
        <dbReference type="EMBL" id="NIJ15945.1"/>
    </source>
</evidence>
<proteinExistence type="inferred from homology"/>
<dbReference type="EMBL" id="JAASQR010000001">
    <property type="protein sequence ID" value="NIJ15945.1"/>
    <property type="molecule type" value="Genomic_DNA"/>
</dbReference>
<gene>
    <name evidence="20" type="ORF">FHS54_000894</name>
</gene>
<evidence type="ECO:0000256" key="16">
    <source>
        <dbReference type="RuleBase" id="RU003357"/>
    </source>
</evidence>
<dbReference type="AlphaFoldDB" id="A0A846MDT0"/>
<comment type="similarity">
    <text evidence="2 14 16">Belongs to the TonB-dependent receptor family.</text>
</comment>
<comment type="caution">
    <text evidence="20">The sequence shown here is derived from an EMBL/GenBank/DDBJ whole genome shotgun (WGS) entry which is preliminary data.</text>
</comment>
<evidence type="ECO:0000256" key="15">
    <source>
        <dbReference type="PROSITE-ProRule" id="PRU10144"/>
    </source>
</evidence>
<dbReference type="InterPro" id="IPR010917">
    <property type="entry name" value="TonB_rcpt_CS"/>
</dbReference>
<dbReference type="InterPro" id="IPR000531">
    <property type="entry name" value="Beta-barrel_TonB"/>
</dbReference>
<protein>
    <submittedName>
        <fullName evidence="20">Iron complex outermembrane receptor protein</fullName>
    </submittedName>
</protein>
<evidence type="ECO:0000256" key="9">
    <source>
        <dbReference type="ARBA" id="ARBA00023065"/>
    </source>
</evidence>
<keyword evidence="10 16" id="KW-0798">TonB box</keyword>
<dbReference type="Gene3D" id="2.170.130.10">
    <property type="entry name" value="TonB-dependent receptor, plug domain"/>
    <property type="match status" value="1"/>
</dbReference>
<dbReference type="GO" id="GO:0009279">
    <property type="term" value="C:cell outer membrane"/>
    <property type="evidence" value="ECO:0007669"/>
    <property type="project" value="UniProtKB-SubCell"/>
</dbReference>
<dbReference type="InterPro" id="IPR037066">
    <property type="entry name" value="Plug_dom_sf"/>
</dbReference>
<dbReference type="InterPro" id="IPR012910">
    <property type="entry name" value="Plug_dom"/>
</dbReference>